<feature type="transmembrane region" description="Helical" evidence="10">
    <location>
        <begin position="196"/>
        <end position="222"/>
    </location>
</feature>
<evidence type="ECO:0000256" key="9">
    <source>
        <dbReference type="ARBA" id="ARBA00023224"/>
    </source>
</evidence>
<dbReference type="InterPro" id="IPR000276">
    <property type="entry name" value="GPCR_Rhodpsn"/>
</dbReference>
<gene>
    <name evidence="13" type="primary">LOC116298397</name>
</gene>
<dbReference type="InParanoid" id="A0A6P8IBA2"/>
<proteinExistence type="predicted"/>
<evidence type="ECO:0000256" key="2">
    <source>
        <dbReference type="ARBA" id="ARBA00022475"/>
    </source>
</evidence>
<dbReference type="InterPro" id="IPR017452">
    <property type="entry name" value="GPCR_Rhodpsn_7TM"/>
</dbReference>
<evidence type="ECO:0000256" key="5">
    <source>
        <dbReference type="ARBA" id="ARBA00023040"/>
    </source>
</evidence>
<dbReference type="GO" id="GO:0004930">
    <property type="term" value="F:G protein-coupled receptor activity"/>
    <property type="evidence" value="ECO:0007669"/>
    <property type="project" value="UniProtKB-KW"/>
</dbReference>
<sequence length="377" mass="42976">MTSSNASNVPERSNSSVFVTPTLNTIQSNSWNGTNILANSSLDNESTLELVAWCLIYSVLLFIIIIGNALAIIVFRSNVYFGRKKEHCFLLSLAIADILVGIAGIPLQVFLLILEKSGKIPRYFFVLNITFLTSDVFFGQASIFTLTAIALERLYSVIKPQKHRKVKKRTYWYLVRLPWMASAFQSFLYLLSLNNILPFGVVFQFIVISLLFSMLSLCVAYMRIWMSMKRRKKNQNSLTSRLAIRMKSEFNANKERKLTVVVVIVTGAFVVTFLPFQIMNFVFYICHLNGYIPDVSTSLVRFVKLLQYSNSLINPIIYSYNIKGFRVCLKRKLVTSLHLSCLGIYSSRMNQKLDPKGVFGSPEVTIKPLRNRKNTLS</sequence>
<dbReference type="Pfam" id="PF00001">
    <property type="entry name" value="7tm_1"/>
    <property type="match status" value="1"/>
</dbReference>
<feature type="domain" description="G-protein coupled receptors family 1 profile" evidence="11">
    <location>
        <begin position="67"/>
        <end position="318"/>
    </location>
</feature>
<dbReference type="AlphaFoldDB" id="A0A6P8IBA2"/>
<evidence type="ECO:0000313" key="13">
    <source>
        <dbReference type="RefSeq" id="XP_031562692.1"/>
    </source>
</evidence>
<keyword evidence="12" id="KW-1185">Reference proteome</keyword>
<keyword evidence="3 10" id="KW-0812">Transmembrane</keyword>
<feature type="transmembrane region" description="Helical" evidence="10">
    <location>
        <begin position="50"/>
        <end position="75"/>
    </location>
</feature>
<keyword evidence="8" id="KW-0325">Glycoprotein</keyword>
<feature type="transmembrane region" description="Helical" evidence="10">
    <location>
        <begin position="258"/>
        <end position="285"/>
    </location>
</feature>
<dbReference type="Proteomes" id="UP000515163">
    <property type="component" value="Unplaced"/>
</dbReference>
<organism evidence="12 13">
    <name type="scientific">Actinia tenebrosa</name>
    <name type="common">Australian red waratah sea anemone</name>
    <dbReference type="NCBI Taxonomy" id="6105"/>
    <lineage>
        <taxon>Eukaryota</taxon>
        <taxon>Metazoa</taxon>
        <taxon>Cnidaria</taxon>
        <taxon>Anthozoa</taxon>
        <taxon>Hexacorallia</taxon>
        <taxon>Actiniaria</taxon>
        <taxon>Actiniidae</taxon>
        <taxon>Actinia</taxon>
    </lineage>
</organism>
<evidence type="ECO:0000313" key="12">
    <source>
        <dbReference type="Proteomes" id="UP000515163"/>
    </source>
</evidence>
<evidence type="ECO:0000259" key="11">
    <source>
        <dbReference type="PROSITE" id="PS50262"/>
    </source>
</evidence>
<evidence type="ECO:0000256" key="10">
    <source>
        <dbReference type="SAM" id="Phobius"/>
    </source>
</evidence>
<keyword evidence="2" id="KW-1003">Cell membrane</keyword>
<evidence type="ECO:0000256" key="3">
    <source>
        <dbReference type="ARBA" id="ARBA00022692"/>
    </source>
</evidence>
<dbReference type="CDD" id="cd00637">
    <property type="entry name" value="7tm_classA_rhodopsin-like"/>
    <property type="match status" value="1"/>
</dbReference>
<keyword evidence="7" id="KW-0675">Receptor</keyword>
<keyword evidence="4 10" id="KW-1133">Transmembrane helix</keyword>
<keyword evidence="6 10" id="KW-0472">Membrane</keyword>
<dbReference type="PANTHER" id="PTHR24246:SF27">
    <property type="entry name" value="ADENOSINE RECEPTOR, ISOFORM A"/>
    <property type="match status" value="1"/>
</dbReference>
<evidence type="ECO:0000256" key="4">
    <source>
        <dbReference type="ARBA" id="ARBA00022989"/>
    </source>
</evidence>
<accession>A0A6P8IBA2</accession>
<dbReference type="RefSeq" id="XP_031562692.1">
    <property type="nucleotide sequence ID" value="XM_031706832.1"/>
</dbReference>
<evidence type="ECO:0000256" key="7">
    <source>
        <dbReference type="ARBA" id="ARBA00023170"/>
    </source>
</evidence>
<dbReference type="PRINTS" id="PR00237">
    <property type="entry name" value="GPCRRHODOPSN"/>
</dbReference>
<evidence type="ECO:0000256" key="1">
    <source>
        <dbReference type="ARBA" id="ARBA00004651"/>
    </source>
</evidence>
<protein>
    <submittedName>
        <fullName evidence="13">Adenosine receptor A3-like</fullName>
    </submittedName>
</protein>
<feature type="transmembrane region" description="Helical" evidence="10">
    <location>
        <begin position="171"/>
        <end position="190"/>
    </location>
</feature>
<evidence type="ECO:0000256" key="8">
    <source>
        <dbReference type="ARBA" id="ARBA00023180"/>
    </source>
</evidence>
<dbReference type="OrthoDB" id="10309936at2759"/>
<feature type="transmembrane region" description="Helical" evidence="10">
    <location>
        <begin position="87"/>
        <end position="113"/>
    </location>
</feature>
<dbReference type="GO" id="GO:0005886">
    <property type="term" value="C:plasma membrane"/>
    <property type="evidence" value="ECO:0007669"/>
    <property type="project" value="UniProtKB-SubCell"/>
</dbReference>
<dbReference type="Gene3D" id="1.20.1070.10">
    <property type="entry name" value="Rhodopsin 7-helix transmembrane proteins"/>
    <property type="match status" value="1"/>
</dbReference>
<keyword evidence="5" id="KW-0297">G-protein coupled receptor</keyword>
<dbReference type="SUPFAM" id="SSF81321">
    <property type="entry name" value="Family A G protein-coupled receptor-like"/>
    <property type="match status" value="1"/>
</dbReference>
<comment type="subcellular location">
    <subcellularLocation>
        <location evidence="1">Cell membrane</location>
        <topology evidence="1">Multi-pass membrane protein</topology>
    </subcellularLocation>
</comment>
<dbReference type="GeneID" id="116298397"/>
<feature type="transmembrane region" description="Helical" evidence="10">
    <location>
        <begin position="125"/>
        <end position="151"/>
    </location>
</feature>
<dbReference type="PROSITE" id="PS50262">
    <property type="entry name" value="G_PROTEIN_RECEP_F1_2"/>
    <property type="match status" value="1"/>
</dbReference>
<name>A0A6P8IBA2_ACTTE</name>
<dbReference type="KEGG" id="aten:116298397"/>
<keyword evidence="9" id="KW-0807">Transducer</keyword>
<reference evidence="13" key="1">
    <citation type="submission" date="2025-08" db="UniProtKB">
        <authorList>
            <consortium name="RefSeq"/>
        </authorList>
    </citation>
    <scope>IDENTIFICATION</scope>
    <source>
        <tissue evidence="13">Tentacle</tissue>
    </source>
</reference>
<dbReference type="PANTHER" id="PTHR24246">
    <property type="entry name" value="OLFACTORY RECEPTOR AND ADENOSINE RECEPTOR"/>
    <property type="match status" value="1"/>
</dbReference>
<evidence type="ECO:0000256" key="6">
    <source>
        <dbReference type="ARBA" id="ARBA00023136"/>
    </source>
</evidence>